<dbReference type="InterPro" id="IPR000093">
    <property type="entry name" value="DNA_Rcmb_RecR"/>
</dbReference>
<dbReference type="AlphaFoldDB" id="A0A8K1ZXP9"/>
<dbReference type="InterPro" id="IPR015967">
    <property type="entry name" value="Rcmb_RecR_Znf"/>
</dbReference>
<dbReference type="InterPro" id="IPR003583">
    <property type="entry name" value="Hlx-hairpin-Hlx_DNA-bd_motif"/>
</dbReference>
<evidence type="ECO:0000259" key="8">
    <source>
        <dbReference type="PROSITE" id="PS50880"/>
    </source>
</evidence>
<dbReference type="SUPFAM" id="SSF111304">
    <property type="entry name" value="Recombination protein RecR"/>
    <property type="match status" value="1"/>
</dbReference>
<comment type="caution">
    <text evidence="9">The sequence shown here is derived from an EMBL/GenBank/DDBJ whole genome shotgun (WGS) entry which is preliminary data.</text>
</comment>
<evidence type="ECO:0000256" key="6">
    <source>
        <dbReference type="ARBA" id="ARBA00023204"/>
    </source>
</evidence>
<evidence type="ECO:0000256" key="2">
    <source>
        <dbReference type="ARBA" id="ARBA00022763"/>
    </source>
</evidence>
<dbReference type="PROSITE" id="PS50880">
    <property type="entry name" value="TOPRIM"/>
    <property type="match status" value="1"/>
</dbReference>
<dbReference type="InterPro" id="IPR023627">
    <property type="entry name" value="Rcmb_RecR"/>
</dbReference>
<dbReference type="PANTHER" id="PTHR30446">
    <property type="entry name" value="RECOMBINATION PROTEIN RECR"/>
    <property type="match status" value="1"/>
</dbReference>
<dbReference type="GO" id="GO:0003677">
    <property type="term" value="F:DNA binding"/>
    <property type="evidence" value="ECO:0007669"/>
    <property type="project" value="UniProtKB-UniRule"/>
</dbReference>
<dbReference type="Gene3D" id="6.10.250.240">
    <property type="match status" value="1"/>
</dbReference>
<dbReference type="RefSeq" id="WP_161825292.1">
    <property type="nucleotide sequence ID" value="NZ_WVIC01000017.1"/>
</dbReference>
<organism evidence="9 10">
    <name type="scientific">Petrachloros mirabilis ULC683</name>
    <dbReference type="NCBI Taxonomy" id="2781853"/>
    <lineage>
        <taxon>Bacteria</taxon>
        <taxon>Bacillati</taxon>
        <taxon>Cyanobacteriota</taxon>
        <taxon>Cyanophyceae</taxon>
        <taxon>Synechococcales</taxon>
        <taxon>Petrachlorosaceae</taxon>
        <taxon>Petrachloros</taxon>
        <taxon>Petrachloros mirabilis</taxon>
    </lineage>
</organism>
<keyword evidence="10" id="KW-1185">Reference proteome</keyword>
<evidence type="ECO:0000256" key="4">
    <source>
        <dbReference type="ARBA" id="ARBA00022833"/>
    </source>
</evidence>
<dbReference type="SMART" id="SM00493">
    <property type="entry name" value="TOPRIM"/>
    <property type="match status" value="1"/>
</dbReference>
<dbReference type="HAMAP" id="MF_00017">
    <property type="entry name" value="RecR"/>
    <property type="match status" value="1"/>
</dbReference>
<dbReference type="InterPro" id="IPR006171">
    <property type="entry name" value="TOPRIM_dom"/>
</dbReference>
<keyword evidence="2 7" id="KW-0227">DNA damage</keyword>
<dbReference type="PANTHER" id="PTHR30446:SF0">
    <property type="entry name" value="RECOMBINATION PROTEIN RECR"/>
    <property type="match status" value="1"/>
</dbReference>
<comment type="function">
    <text evidence="7">May play a role in DNA repair. It seems to be involved in an RecBC-independent recombinational process of DNA repair. It may act with RecF and RecO.</text>
</comment>
<sequence>MSTVYTRPLGRLVEQLQRLPGVGPKTAQRLALHILKRPESEVQALAQALIEAKQQVGLCSVCFHLSAEPICDICRAPNRDNSVICVVADSRDVIALEKTREYRGKYHVLGGLISPMDGVGPDQLHVQPLIKRVSQPQVTEVILAISPSVEGETTTLYVGQLLKPFTRVTRIAFGLPMGGDLEYADEVTLARALEGRRELE</sequence>
<dbReference type="EMBL" id="WVIC01000017">
    <property type="protein sequence ID" value="NCJ06813.1"/>
    <property type="molecule type" value="Genomic_DNA"/>
</dbReference>
<evidence type="ECO:0000313" key="9">
    <source>
        <dbReference type="EMBL" id="NCJ06813.1"/>
    </source>
</evidence>
<dbReference type="Gene3D" id="3.40.1360.10">
    <property type="match status" value="1"/>
</dbReference>
<dbReference type="CDD" id="cd01025">
    <property type="entry name" value="TOPRIM_recR"/>
    <property type="match status" value="1"/>
</dbReference>
<protein>
    <recommendedName>
        <fullName evidence="7">Recombination protein RecR</fullName>
    </recommendedName>
</protein>
<dbReference type="Pfam" id="PF21175">
    <property type="entry name" value="RecR_C"/>
    <property type="match status" value="1"/>
</dbReference>
<keyword evidence="1 7" id="KW-0479">Metal-binding</keyword>
<proteinExistence type="inferred from homology"/>
<dbReference type="Gene3D" id="1.10.8.420">
    <property type="entry name" value="RecR Domain 1"/>
    <property type="match status" value="1"/>
</dbReference>
<dbReference type="GO" id="GO:0006281">
    <property type="term" value="P:DNA repair"/>
    <property type="evidence" value="ECO:0007669"/>
    <property type="project" value="UniProtKB-UniRule"/>
</dbReference>
<comment type="similarity">
    <text evidence="7">Belongs to the RecR family.</text>
</comment>
<feature type="domain" description="Toprim" evidence="8">
    <location>
        <begin position="82"/>
        <end position="176"/>
    </location>
</feature>
<evidence type="ECO:0000256" key="3">
    <source>
        <dbReference type="ARBA" id="ARBA00022771"/>
    </source>
</evidence>
<keyword evidence="6 7" id="KW-0234">DNA repair</keyword>
<dbReference type="Pfam" id="PF21176">
    <property type="entry name" value="RecR_HhH"/>
    <property type="match status" value="1"/>
</dbReference>
<dbReference type="GO" id="GO:0006310">
    <property type="term" value="P:DNA recombination"/>
    <property type="evidence" value="ECO:0007669"/>
    <property type="project" value="UniProtKB-UniRule"/>
</dbReference>
<evidence type="ECO:0000256" key="1">
    <source>
        <dbReference type="ARBA" id="ARBA00022723"/>
    </source>
</evidence>
<reference evidence="9" key="1">
    <citation type="submission" date="2019-12" db="EMBL/GenBank/DDBJ databases">
        <title>High-Quality draft genome sequences of three cyanobacteria isolated from the limestone walls of the Old Cathedral of Coimbra.</title>
        <authorList>
            <person name="Tiago I."/>
            <person name="Soares F."/>
            <person name="Portugal A."/>
        </authorList>
    </citation>
    <scope>NUCLEOTIDE SEQUENCE [LARGE SCALE GENOMIC DNA]</scope>
    <source>
        <strain evidence="9">C</strain>
    </source>
</reference>
<dbReference type="PROSITE" id="PS01300">
    <property type="entry name" value="RECR"/>
    <property type="match status" value="1"/>
</dbReference>
<feature type="zinc finger region" description="C4-type" evidence="7">
    <location>
        <begin position="59"/>
        <end position="74"/>
    </location>
</feature>
<dbReference type="Pfam" id="PF02132">
    <property type="entry name" value="RecR_ZnF"/>
    <property type="match status" value="1"/>
</dbReference>
<keyword evidence="3 7" id="KW-0863">Zinc-finger</keyword>
<keyword evidence="4 7" id="KW-0862">Zinc</keyword>
<keyword evidence="5 7" id="KW-0233">DNA recombination</keyword>
<gene>
    <name evidence="7 9" type="primary">recR</name>
    <name evidence="9" type="ORF">GS597_09885</name>
</gene>
<evidence type="ECO:0000313" key="10">
    <source>
        <dbReference type="Proteomes" id="UP000607397"/>
    </source>
</evidence>
<evidence type="ECO:0000256" key="5">
    <source>
        <dbReference type="ARBA" id="ARBA00023172"/>
    </source>
</evidence>
<dbReference type="InterPro" id="IPR034137">
    <property type="entry name" value="TOPRIM_RecR"/>
</dbReference>
<evidence type="ECO:0000256" key="7">
    <source>
        <dbReference type="HAMAP-Rule" id="MF_00017"/>
    </source>
</evidence>
<dbReference type="SMART" id="SM00278">
    <property type="entry name" value="HhH1"/>
    <property type="match status" value="1"/>
</dbReference>
<dbReference type="Proteomes" id="UP000607397">
    <property type="component" value="Unassembled WGS sequence"/>
</dbReference>
<dbReference type="GO" id="GO:0008270">
    <property type="term" value="F:zinc ion binding"/>
    <property type="evidence" value="ECO:0007669"/>
    <property type="project" value="UniProtKB-KW"/>
</dbReference>
<name>A0A8K1ZXP9_9CYAN</name>
<dbReference type="Pfam" id="PF13662">
    <property type="entry name" value="Toprim_4"/>
    <property type="match status" value="1"/>
</dbReference>
<accession>A0A8K1ZXP9</accession>
<dbReference type="NCBIfam" id="TIGR00615">
    <property type="entry name" value="recR"/>
    <property type="match status" value="1"/>
</dbReference>